<evidence type="ECO:0000313" key="2">
    <source>
        <dbReference type="Proteomes" id="UP000321534"/>
    </source>
</evidence>
<accession>A0A512CYY4</accession>
<dbReference type="OrthoDB" id="3824918at2"/>
<reference evidence="1 2" key="1">
    <citation type="submission" date="2019-07" db="EMBL/GenBank/DDBJ databases">
        <title>Whole genome shotgun sequence of Terrabacter aerolatus NBRC 106305.</title>
        <authorList>
            <person name="Hosoyama A."/>
            <person name="Uohara A."/>
            <person name="Ohji S."/>
            <person name="Ichikawa N."/>
        </authorList>
    </citation>
    <scope>NUCLEOTIDE SEQUENCE [LARGE SCALE GENOMIC DNA]</scope>
    <source>
        <strain evidence="1 2">NBRC 106305</strain>
    </source>
</reference>
<dbReference type="RefSeq" id="WP_147064475.1">
    <property type="nucleotide sequence ID" value="NZ_BAAARO010000023.1"/>
</dbReference>
<keyword evidence="2" id="KW-1185">Reference proteome</keyword>
<evidence type="ECO:0008006" key="3">
    <source>
        <dbReference type="Google" id="ProtNLM"/>
    </source>
</evidence>
<proteinExistence type="predicted"/>
<dbReference type="AlphaFoldDB" id="A0A512CYY4"/>
<dbReference type="EMBL" id="BJYX01000004">
    <property type="protein sequence ID" value="GEO29425.1"/>
    <property type="molecule type" value="Genomic_DNA"/>
</dbReference>
<protein>
    <recommendedName>
        <fullName evidence="3">DUF304 domain-containing protein</fullName>
    </recommendedName>
</protein>
<comment type="caution">
    <text evidence="1">The sequence shown here is derived from an EMBL/GenBank/DDBJ whole genome shotgun (WGS) entry which is preliminary data.</text>
</comment>
<dbReference type="Proteomes" id="UP000321534">
    <property type="component" value="Unassembled WGS sequence"/>
</dbReference>
<gene>
    <name evidence="1" type="ORF">TAE01_12350</name>
</gene>
<organism evidence="1 2">
    <name type="scientific">Terrabacter aerolatus</name>
    <dbReference type="NCBI Taxonomy" id="422442"/>
    <lineage>
        <taxon>Bacteria</taxon>
        <taxon>Bacillati</taxon>
        <taxon>Actinomycetota</taxon>
        <taxon>Actinomycetes</taxon>
        <taxon>Micrococcales</taxon>
        <taxon>Intrasporangiaceae</taxon>
        <taxon>Terrabacter</taxon>
    </lineage>
</organism>
<evidence type="ECO:0000313" key="1">
    <source>
        <dbReference type="EMBL" id="GEO29425.1"/>
    </source>
</evidence>
<sequence length="161" mass="17842">MTLPHRPGLLGTVRPAAGTGAQVVRTWRPPWRRRMFVIRLLEAAALVTLYLGPTDQARPSDLRFIHLTLGVLVAAHAVTELRTRVMADGGGLVIVHAFRRTRVLWKDVVEVRPGSRGFGAGWVEVVTTRVVRVPVAADTCPEVRKLWEQATGPVRHQVSYS</sequence>
<name>A0A512CYY4_9MICO</name>